<keyword evidence="2" id="KW-1185">Reference proteome</keyword>
<proteinExistence type="predicted"/>
<organism evidence="1 2">
    <name type="scientific">Apiospora rasikravindrae</name>
    <dbReference type="NCBI Taxonomy" id="990691"/>
    <lineage>
        <taxon>Eukaryota</taxon>
        <taxon>Fungi</taxon>
        <taxon>Dikarya</taxon>
        <taxon>Ascomycota</taxon>
        <taxon>Pezizomycotina</taxon>
        <taxon>Sordariomycetes</taxon>
        <taxon>Xylariomycetidae</taxon>
        <taxon>Amphisphaeriales</taxon>
        <taxon>Apiosporaceae</taxon>
        <taxon>Apiospora</taxon>
    </lineage>
</organism>
<gene>
    <name evidence="1" type="ORF">PG993_004377</name>
</gene>
<dbReference type="Proteomes" id="UP001444661">
    <property type="component" value="Unassembled WGS sequence"/>
</dbReference>
<protein>
    <submittedName>
        <fullName evidence="1">Uncharacterized protein</fullName>
    </submittedName>
</protein>
<comment type="caution">
    <text evidence="1">The sequence shown here is derived from an EMBL/GenBank/DDBJ whole genome shotgun (WGS) entry which is preliminary data.</text>
</comment>
<accession>A0ABR1TCK4</accession>
<dbReference type="EMBL" id="JAQQWK010000003">
    <property type="protein sequence ID" value="KAK8044353.1"/>
    <property type="molecule type" value="Genomic_DNA"/>
</dbReference>
<evidence type="ECO:0000313" key="1">
    <source>
        <dbReference type="EMBL" id="KAK8044353.1"/>
    </source>
</evidence>
<name>A0ABR1TCK4_9PEZI</name>
<sequence length="195" mass="21947">MRPMQAIDLYDTGIKLGVEECRNKENREWTLDVMRERADGPCLAPPNPGTRHPRIGDACLGVRERWLAGAGTFSVFFRPSRISVMRIVMVSHERPIIKAEQVEAEQGASLITSGRGPRRNPRIQACRFFSHENIEAVLGWWIWMILKQLGSTRYAGLVVAADDAFLVFFIPDRNLQNGFLWGAVLSNQAPLAPAF</sequence>
<reference evidence="1 2" key="1">
    <citation type="submission" date="2023-01" db="EMBL/GenBank/DDBJ databases">
        <title>Analysis of 21 Apiospora genomes using comparative genomics revels a genus with tremendous synthesis potential of carbohydrate active enzymes and secondary metabolites.</title>
        <authorList>
            <person name="Sorensen T."/>
        </authorList>
    </citation>
    <scope>NUCLEOTIDE SEQUENCE [LARGE SCALE GENOMIC DNA]</scope>
    <source>
        <strain evidence="1 2">CBS 33761</strain>
    </source>
</reference>
<evidence type="ECO:0000313" key="2">
    <source>
        <dbReference type="Proteomes" id="UP001444661"/>
    </source>
</evidence>